<sequence length="363" mass="37523">MSMTRPNTVPRIPTLPRGDVIATYPTYLEAQKAVDYLSDSRFAVEYVTILGSDLKMVERVIGRLTYGRVALAGLASGAWFGLFVGLLLMLFGSTGGGAAAGGIVLTAVALGAGFGMLFSVLTFALSGRKRDFSSSSQIVASEYSILCAPERSDEARLVLHRMNQGAPANGQGSGHGAGQGTQHGADSQQPPAAPRQARNPDQPFAPPSDTPPQAQPPAQQAPPAQPQPSQTHAAPSWPSPDAAPSSTEQSEAAPAPERKPDPRFVTSSGAPRYGAMLSDYSTKPTSSESSVEPVESTSASSVESVESTPATPEPSVEPVETTPATPASSVDPVETTSAETTSPDAPEGTPGDENARKDDSAAH</sequence>
<protein>
    <recommendedName>
        <fullName evidence="3">General stress protein 17M-like domain-containing protein</fullName>
    </recommendedName>
</protein>
<evidence type="ECO:0000259" key="3">
    <source>
        <dbReference type="Pfam" id="PF11181"/>
    </source>
</evidence>
<dbReference type="RefSeq" id="WP_197675393.1">
    <property type="nucleotide sequence ID" value="NZ_LT629776.1"/>
</dbReference>
<dbReference type="Proteomes" id="UP000185663">
    <property type="component" value="Chromosome I"/>
</dbReference>
<name>A0A1H1UX43_9CELL</name>
<dbReference type="AlphaFoldDB" id="A0A1H1UX43"/>
<dbReference type="STRING" id="545619.SAMN04489860_2328"/>
<dbReference type="EMBL" id="LT629776">
    <property type="protein sequence ID" value="SDS77168.1"/>
    <property type="molecule type" value="Genomic_DNA"/>
</dbReference>
<dbReference type="eggNOG" id="ENOG5032RS7">
    <property type="taxonomic scope" value="Bacteria"/>
</dbReference>
<feature type="transmembrane region" description="Helical" evidence="2">
    <location>
        <begin position="103"/>
        <end position="125"/>
    </location>
</feature>
<organism evidence="4 5">
    <name type="scientific">Paraoerskovia marina</name>
    <dbReference type="NCBI Taxonomy" id="545619"/>
    <lineage>
        <taxon>Bacteria</taxon>
        <taxon>Bacillati</taxon>
        <taxon>Actinomycetota</taxon>
        <taxon>Actinomycetes</taxon>
        <taxon>Micrococcales</taxon>
        <taxon>Cellulomonadaceae</taxon>
        <taxon>Paraoerskovia</taxon>
    </lineage>
</organism>
<feature type="region of interest" description="Disordered" evidence="1">
    <location>
        <begin position="164"/>
        <end position="363"/>
    </location>
</feature>
<feature type="compositionally biased region" description="Low complexity" evidence="1">
    <location>
        <begin position="182"/>
        <end position="202"/>
    </location>
</feature>
<feature type="domain" description="General stress protein 17M-like" evidence="3">
    <location>
        <begin position="20"/>
        <end position="98"/>
    </location>
</feature>
<feature type="compositionally biased region" description="Polar residues" evidence="1">
    <location>
        <begin position="334"/>
        <end position="343"/>
    </location>
</feature>
<evidence type="ECO:0000256" key="2">
    <source>
        <dbReference type="SAM" id="Phobius"/>
    </source>
</evidence>
<feature type="compositionally biased region" description="Basic and acidic residues" evidence="1">
    <location>
        <begin position="353"/>
        <end position="363"/>
    </location>
</feature>
<keyword evidence="2" id="KW-1133">Transmembrane helix</keyword>
<evidence type="ECO:0000256" key="1">
    <source>
        <dbReference type="SAM" id="MobiDB-lite"/>
    </source>
</evidence>
<feature type="compositionally biased region" description="Gly residues" evidence="1">
    <location>
        <begin position="171"/>
        <end position="181"/>
    </location>
</feature>
<keyword evidence="2" id="KW-0812">Transmembrane</keyword>
<keyword evidence="2" id="KW-0472">Membrane</keyword>
<dbReference type="InterPro" id="IPR025889">
    <property type="entry name" value="GSP17M-like_dom"/>
</dbReference>
<evidence type="ECO:0000313" key="4">
    <source>
        <dbReference type="EMBL" id="SDS77168.1"/>
    </source>
</evidence>
<reference evidence="4 5" key="1">
    <citation type="submission" date="2016-10" db="EMBL/GenBank/DDBJ databases">
        <authorList>
            <person name="de Groot N.N."/>
        </authorList>
    </citation>
    <scope>NUCLEOTIDE SEQUENCE [LARGE SCALE GENOMIC DNA]</scope>
    <source>
        <strain evidence="4 5">DSM 22126</strain>
    </source>
</reference>
<feature type="compositionally biased region" description="Pro residues" evidence="1">
    <location>
        <begin position="203"/>
        <end position="226"/>
    </location>
</feature>
<proteinExistence type="predicted"/>
<gene>
    <name evidence="4" type="ORF">SAMN04489860_2328</name>
</gene>
<evidence type="ECO:0000313" key="5">
    <source>
        <dbReference type="Proteomes" id="UP000185663"/>
    </source>
</evidence>
<accession>A0A1H1UX43</accession>
<feature type="compositionally biased region" description="Low complexity" evidence="1">
    <location>
        <begin position="281"/>
        <end position="329"/>
    </location>
</feature>
<feature type="compositionally biased region" description="Low complexity" evidence="1">
    <location>
        <begin position="227"/>
        <end position="246"/>
    </location>
</feature>
<dbReference type="Pfam" id="PF11181">
    <property type="entry name" value="YflT"/>
    <property type="match status" value="1"/>
</dbReference>
<keyword evidence="5" id="KW-1185">Reference proteome</keyword>
<feature type="transmembrane region" description="Helical" evidence="2">
    <location>
        <begin position="69"/>
        <end position="91"/>
    </location>
</feature>